<reference evidence="1 2" key="1">
    <citation type="journal article" date="2019" name="Nat. Microbiol.">
        <title>Wide diversity of methane and short-chain alkane metabolisms in uncultured archaea.</title>
        <authorList>
            <person name="Borrel G."/>
            <person name="Adam P.S."/>
            <person name="McKay L.J."/>
            <person name="Chen L.X."/>
            <person name="Sierra-Garcia I.N."/>
            <person name="Sieber C.M."/>
            <person name="Letourneur Q."/>
            <person name="Ghozlane A."/>
            <person name="Andersen G.L."/>
            <person name="Li W.J."/>
            <person name="Hallam S.J."/>
            <person name="Muyzer G."/>
            <person name="de Oliveira V.M."/>
            <person name="Inskeep W.P."/>
            <person name="Banfield J.F."/>
            <person name="Gribaldo S."/>
        </authorList>
    </citation>
    <scope>NUCLEOTIDE SEQUENCE [LARGE SCALE GENOMIC DNA]</scope>
    <source>
        <strain evidence="1">NM1b</strain>
    </source>
</reference>
<comment type="caution">
    <text evidence="1">The sequence shown here is derived from an EMBL/GenBank/DDBJ whole genome shotgun (WGS) entry which is preliminary data.</text>
</comment>
<dbReference type="EMBL" id="RXIL01000172">
    <property type="protein sequence ID" value="RZN66119.1"/>
    <property type="molecule type" value="Genomic_DNA"/>
</dbReference>
<organism evidence="1 2">
    <name type="scientific">Candidatus Methanolliviera hydrocarbonicum</name>
    <dbReference type="NCBI Taxonomy" id="2491085"/>
    <lineage>
        <taxon>Archaea</taxon>
        <taxon>Methanobacteriati</taxon>
        <taxon>Methanobacteriota</taxon>
        <taxon>Candidatus Methanoliparia</taxon>
        <taxon>Candidatus Methanoliparales</taxon>
        <taxon>Candidatus Methanollivieraceae</taxon>
        <taxon>Candidatus Methanolliviera</taxon>
    </lineage>
</organism>
<accession>A0A520KUB3</accession>
<evidence type="ECO:0000313" key="1">
    <source>
        <dbReference type="EMBL" id="RZN66119.1"/>
    </source>
</evidence>
<dbReference type="InterPro" id="IPR009181">
    <property type="entry name" value="Methan_mark_8"/>
</dbReference>
<dbReference type="Proteomes" id="UP000320766">
    <property type="component" value="Unassembled WGS sequence"/>
</dbReference>
<sequence>MKNRHVWEVGKSEVIVSDGRVISVADPPIKFCPIHYAIWKNEMSKESIKKSMEIRIKTFGLCTSERIIESDVFALGFGASESLATVLDREMIDCSVVVCDGAGTVITDKPEVVQGIGMVMSALIETSPILETIEKLEEKGAAVLTKDAKIDQIEGTKKAFEMGYKKVGVTIAGECSRSIVDIEELERRYAKKTLKIVVHTTGVGEELLPFIKKADIVTSCASKVVRERIGDKARAYGRTIPVYALTKFGEEVMDAQREVMSERGRILEVSPASPHPLL</sequence>
<dbReference type="AlphaFoldDB" id="A0A520KUB3"/>
<dbReference type="NCBIfam" id="TIGR03275">
    <property type="entry name" value="methan_mark_8"/>
    <property type="match status" value="1"/>
</dbReference>
<dbReference type="Pfam" id="PF09872">
    <property type="entry name" value="DUF2099"/>
    <property type="match status" value="1"/>
</dbReference>
<protein>
    <submittedName>
        <fullName evidence="1">DUF2099 family protein</fullName>
    </submittedName>
</protein>
<gene>
    <name evidence="1" type="ORF">EF807_08810</name>
</gene>
<name>A0A520KUB3_9EURY</name>
<evidence type="ECO:0000313" key="2">
    <source>
        <dbReference type="Proteomes" id="UP000320766"/>
    </source>
</evidence>
<proteinExistence type="predicted"/>